<comment type="caution">
    <text evidence="1">The sequence shown here is derived from an EMBL/GenBank/DDBJ whole genome shotgun (WGS) entry which is preliminary data.</text>
</comment>
<dbReference type="RefSeq" id="WP_150088332.1">
    <property type="nucleotide sequence ID" value="NZ_VWSF01000006.1"/>
</dbReference>
<keyword evidence="2" id="KW-1185">Reference proteome</keyword>
<proteinExistence type="predicted"/>
<evidence type="ECO:0000313" key="1">
    <source>
        <dbReference type="EMBL" id="KAA5546731.1"/>
    </source>
</evidence>
<sequence length="698" mass="79765">MGRKLLLLGLAFVFQFTAKGQEYQRPAINLELMVQELLAQQEEDNPVYEDIYENLLLYYQNPINLNNTNPEELATLFVLTPAQIQNLFKHIRAQGQLLSIYELQAVPDWDLITIQKILPFVTVQDPSLLTSRQALGQRIFNNNNQYLIARYDRTWQQRRGYTAPDTIGNRLTIRYTGSPDKYLLRYRNSHAHDFSIGFTAEKDAGEALAWNPNQHQFGADFYSAHLQVYNKGKLKALALGDYQLQFGQGLLLSSGFSVGKGSETITTVRRSNVGIRPYSSVLESGFFRGAAATYYIRQNMELTGFISGKRIDGALQATEDSLAQNAFSFGGVQSSGLHRTPTELQNKHQLRESIYGSNLTYKSPDRNLVAGVTILNTSYNIPLQRNNASYNAFSFNGRQNTNVGVHYSYNFQNINIFGETARSTGGGLGTVNGLMASLSKQVDVALVYRNYARNFYNFYGNAFGENTRNQNEVGWYTGLKIKPYAKWEITAYYDKFRFPWLKYRVNAPSHGTEYLVRVLYKPTKTANLYAQFRQETKGLNRRDPNRQLDYVAPATRRNYLFYLDFSPLPFLVSRTRVQMSQYQHEHPWETGYYIGQEGIISLGKTVISARLAFFDTDDYDTRQYVTERDVLSAFSVPAFFGTGTRVYLVVQQALSKKIDTWLKIANTQYHNQETIGSGLEQISGPARTDIRFQVRYRL</sequence>
<dbReference type="SUPFAM" id="SSF47781">
    <property type="entry name" value="RuvA domain 2-like"/>
    <property type="match status" value="1"/>
</dbReference>
<dbReference type="InterPro" id="IPR010994">
    <property type="entry name" value="RuvA_2-like"/>
</dbReference>
<dbReference type="EMBL" id="VWSF01000006">
    <property type="protein sequence ID" value="KAA5546731.1"/>
    <property type="molecule type" value="Genomic_DNA"/>
</dbReference>
<name>A0A5M6DGT7_9BACT</name>
<dbReference type="AlphaFoldDB" id="A0A5M6DGT7"/>
<accession>A0A5M6DGT7</accession>
<gene>
    <name evidence="1" type="ORF">F0145_10350</name>
</gene>
<evidence type="ECO:0000313" key="2">
    <source>
        <dbReference type="Proteomes" id="UP000323426"/>
    </source>
</evidence>
<protein>
    <submittedName>
        <fullName evidence="1">Helix-hairpin-helix domain-containing protein</fullName>
    </submittedName>
</protein>
<dbReference type="Proteomes" id="UP000323426">
    <property type="component" value="Unassembled WGS sequence"/>
</dbReference>
<reference evidence="1 2" key="1">
    <citation type="submission" date="2019-09" db="EMBL/GenBank/DDBJ databases">
        <title>Genome sequence and assembly of Adhaeribacter sp.</title>
        <authorList>
            <person name="Chhetri G."/>
        </authorList>
    </citation>
    <scope>NUCLEOTIDE SEQUENCE [LARGE SCALE GENOMIC DNA]</scope>
    <source>
        <strain evidence="1 2">DK36</strain>
    </source>
</reference>
<organism evidence="1 2">
    <name type="scientific">Adhaeribacter rhizoryzae</name>
    <dbReference type="NCBI Taxonomy" id="2607907"/>
    <lineage>
        <taxon>Bacteria</taxon>
        <taxon>Pseudomonadati</taxon>
        <taxon>Bacteroidota</taxon>
        <taxon>Cytophagia</taxon>
        <taxon>Cytophagales</taxon>
        <taxon>Hymenobacteraceae</taxon>
        <taxon>Adhaeribacter</taxon>
    </lineage>
</organism>